<dbReference type="Gene3D" id="3.40.30.120">
    <property type="match status" value="1"/>
</dbReference>
<gene>
    <name evidence="5" type="ORF">EV192_1011630</name>
</gene>
<name>A0A4R2K7N4_9PSEU</name>
<proteinExistence type="predicted"/>
<evidence type="ECO:0000256" key="3">
    <source>
        <dbReference type="ARBA" id="ARBA00022827"/>
    </source>
</evidence>
<dbReference type="Proteomes" id="UP000295680">
    <property type="component" value="Unassembled WGS sequence"/>
</dbReference>
<evidence type="ECO:0000256" key="2">
    <source>
        <dbReference type="ARBA" id="ARBA00022630"/>
    </source>
</evidence>
<dbReference type="InterPro" id="IPR002938">
    <property type="entry name" value="FAD-bd"/>
</dbReference>
<dbReference type="PANTHER" id="PTHR43004:SF19">
    <property type="entry name" value="BINDING MONOOXYGENASE, PUTATIVE (JCVI)-RELATED"/>
    <property type="match status" value="1"/>
</dbReference>
<comment type="caution">
    <text evidence="5">The sequence shown here is derived from an EMBL/GenBank/DDBJ whole genome shotgun (WGS) entry which is preliminary data.</text>
</comment>
<comment type="cofactor">
    <cofactor evidence="1">
        <name>FAD</name>
        <dbReference type="ChEBI" id="CHEBI:57692"/>
    </cofactor>
</comment>
<dbReference type="OrthoDB" id="4141215at2"/>
<dbReference type="SUPFAM" id="SSF51905">
    <property type="entry name" value="FAD/NAD(P)-binding domain"/>
    <property type="match status" value="1"/>
</dbReference>
<dbReference type="Gene3D" id="3.50.50.60">
    <property type="entry name" value="FAD/NAD(P)-binding domain"/>
    <property type="match status" value="2"/>
</dbReference>
<evidence type="ECO:0000313" key="6">
    <source>
        <dbReference type="Proteomes" id="UP000295680"/>
    </source>
</evidence>
<dbReference type="AlphaFoldDB" id="A0A4R2K7N4"/>
<dbReference type="Pfam" id="PF21274">
    <property type="entry name" value="Rng_hyd_C"/>
    <property type="match status" value="1"/>
</dbReference>
<dbReference type="RefSeq" id="WP_132112521.1">
    <property type="nucleotide sequence ID" value="NZ_SLWS01000001.1"/>
</dbReference>
<dbReference type="Pfam" id="PF01494">
    <property type="entry name" value="FAD_binding_3"/>
    <property type="match status" value="1"/>
</dbReference>
<dbReference type="EMBL" id="SLWS01000001">
    <property type="protein sequence ID" value="TCO65838.1"/>
    <property type="molecule type" value="Genomic_DNA"/>
</dbReference>
<accession>A0A4R2K7N4</accession>
<evidence type="ECO:0000259" key="4">
    <source>
        <dbReference type="Pfam" id="PF01494"/>
    </source>
</evidence>
<dbReference type="InterPro" id="IPR050641">
    <property type="entry name" value="RIFMO-like"/>
</dbReference>
<dbReference type="PRINTS" id="PR00420">
    <property type="entry name" value="RNGMNOXGNASE"/>
</dbReference>
<keyword evidence="3" id="KW-0274">FAD</keyword>
<keyword evidence="6" id="KW-1185">Reference proteome</keyword>
<sequence>MTILIVGGGPNGLMLACELRLSGVPAIVLEQLPERSNQPKANGMVGQVVRLMDHRGLHERVGAPVPMRVPRFMFGALPLELDRLADNPITILPVPQRRLEQMLEERALELGAEIRRGHEVISFEQDETQVVVQVRGPEGEYEMRTPFLVGADGAASVVRKEAGIDFPGVTNVDTVTRSAHVSLPDGAVVDGALDVPGFGRIGNTAFTRTERGVFVYSQFEPGRPMINTTEWSSSEPADDVPMTVAELRASIHRVLGADVPIGEPEHPGPNLLRRLAGRNTRIAERFRAGRVFLVGDAAHVHSAMGGPGLNLGLQDVANLGWKLAAAVKGWAPDGLLDTYESERRPLAERVVMHSMAQSALVAPGPEVTALRELFEELLRDESTLRHVAETMAGSDVRYLSGDHPLVGRFLPDIPLADGRIAELMRSGRPVLLDFAGVDVPEGWRDRVDVVAVRSPAAPAGAVLVRPDGYVAWAGDDVHNGLPESLAMWFGTPKHMAVTP</sequence>
<dbReference type="InterPro" id="IPR036188">
    <property type="entry name" value="FAD/NAD-bd_sf"/>
</dbReference>
<dbReference type="GO" id="GO:0016709">
    <property type="term" value="F:oxidoreductase activity, acting on paired donors, with incorporation or reduction of molecular oxygen, NAD(P)H as one donor, and incorporation of one atom of oxygen"/>
    <property type="evidence" value="ECO:0007669"/>
    <property type="project" value="UniProtKB-ARBA"/>
</dbReference>
<reference evidence="5 6" key="1">
    <citation type="submission" date="2019-03" db="EMBL/GenBank/DDBJ databases">
        <title>Genomic Encyclopedia of Type Strains, Phase IV (KMG-IV): sequencing the most valuable type-strain genomes for metagenomic binning, comparative biology and taxonomic classification.</title>
        <authorList>
            <person name="Goeker M."/>
        </authorList>
    </citation>
    <scope>NUCLEOTIDE SEQUENCE [LARGE SCALE GENOMIC DNA]</scope>
    <source>
        <strain evidence="5 6">DSM 45934</strain>
    </source>
</reference>
<organism evidence="5 6">
    <name type="scientific">Actinocrispum wychmicini</name>
    <dbReference type="NCBI Taxonomy" id="1213861"/>
    <lineage>
        <taxon>Bacteria</taxon>
        <taxon>Bacillati</taxon>
        <taxon>Actinomycetota</taxon>
        <taxon>Actinomycetes</taxon>
        <taxon>Pseudonocardiales</taxon>
        <taxon>Pseudonocardiaceae</taxon>
        <taxon>Actinocrispum</taxon>
    </lineage>
</organism>
<protein>
    <submittedName>
        <fullName evidence="5">2-polyprenyl-6-methoxyphenol hydroxylase-like FAD-dependent oxidoreductase</fullName>
    </submittedName>
</protein>
<feature type="domain" description="FAD-binding" evidence="4">
    <location>
        <begin position="2"/>
        <end position="353"/>
    </location>
</feature>
<dbReference type="GO" id="GO:0071949">
    <property type="term" value="F:FAD binding"/>
    <property type="evidence" value="ECO:0007669"/>
    <property type="project" value="InterPro"/>
</dbReference>
<keyword evidence="2" id="KW-0285">Flavoprotein</keyword>
<evidence type="ECO:0000256" key="1">
    <source>
        <dbReference type="ARBA" id="ARBA00001974"/>
    </source>
</evidence>
<dbReference type="PANTHER" id="PTHR43004">
    <property type="entry name" value="TRK SYSTEM POTASSIUM UPTAKE PROTEIN"/>
    <property type="match status" value="1"/>
</dbReference>
<evidence type="ECO:0000313" key="5">
    <source>
        <dbReference type="EMBL" id="TCO65838.1"/>
    </source>
</evidence>
<dbReference type="Gene3D" id="3.30.70.2450">
    <property type="match status" value="1"/>
</dbReference>